<feature type="coiled-coil region" evidence="4">
    <location>
        <begin position="88"/>
        <end position="182"/>
    </location>
</feature>
<dbReference type="OrthoDB" id="85226at2"/>
<evidence type="ECO:0000259" key="7">
    <source>
        <dbReference type="Pfam" id="PF25989"/>
    </source>
</evidence>
<dbReference type="STRING" id="152268.A6K24_03480"/>
<dbReference type="Pfam" id="PF25990">
    <property type="entry name" value="Beta-barrel_YknX"/>
    <property type="match status" value="1"/>
</dbReference>
<dbReference type="GO" id="GO:0016020">
    <property type="term" value="C:membrane"/>
    <property type="evidence" value="ECO:0007669"/>
    <property type="project" value="InterPro"/>
</dbReference>
<dbReference type="InterPro" id="IPR050465">
    <property type="entry name" value="UPF0194_transport"/>
</dbReference>
<dbReference type="GO" id="GO:0022857">
    <property type="term" value="F:transmembrane transporter activity"/>
    <property type="evidence" value="ECO:0007669"/>
    <property type="project" value="InterPro"/>
</dbReference>
<feature type="domain" description="YknX-like C-terminal permuted SH3-like" evidence="7">
    <location>
        <begin position="304"/>
        <end position="371"/>
    </location>
</feature>
<feature type="domain" description="YknX-like barrel-sandwich hybrid" evidence="6">
    <location>
        <begin position="61"/>
        <end position="209"/>
    </location>
</feature>
<evidence type="ECO:0000259" key="5">
    <source>
        <dbReference type="Pfam" id="PF25982"/>
    </source>
</evidence>
<dbReference type="NCBIfam" id="TIGR01730">
    <property type="entry name" value="RND_mfp"/>
    <property type="match status" value="1"/>
</dbReference>
<evidence type="ECO:0000313" key="10">
    <source>
        <dbReference type="Proteomes" id="UP000078534"/>
    </source>
</evidence>
<dbReference type="Pfam" id="PF25989">
    <property type="entry name" value="YknX_C"/>
    <property type="match status" value="1"/>
</dbReference>
<dbReference type="AlphaFoldDB" id="A0A179T244"/>
<dbReference type="Gene3D" id="2.40.30.170">
    <property type="match status" value="1"/>
</dbReference>
<accession>A0A179T244</accession>
<dbReference type="InterPro" id="IPR058639">
    <property type="entry name" value="BSH_YknX-like"/>
</dbReference>
<dbReference type="EMBL" id="LWSG01000012">
    <property type="protein sequence ID" value="OAS86583.1"/>
    <property type="molecule type" value="Genomic_DNA"/>
</dbReference>
<dbReference type="InterPro" id="IPR058636">
    <property type="entry name" value="Beta-barrel_YknX"/>
</dbReference>
<protein>
    <submittedName>
        <fullName evidence="9">Uncharacterized protein</fullName>
    </submittedName>
</protein>
<evidence type="ECO:0000256" key="2">
    <source>
        <dbReference type="ARBA" id="ARBA00009477"/>
    </source>
</evidence>
<dbReference type="Gene3D" id="2.40.420.20">
    <property type="match status" value="1"/>
</dbReference>
<dbReference type="RefSeq" id="WP_066330661.1">
    <property type="nucleotide sequence ID" value="NZ_LWSG01000012.1"/>
</dbReference>
<proteinExistence type="inferred from homology"/>
<comment type="similarity">
    <text evidence="2">Belongs to the membrane fusion protein (MFP) (TC 8.A.1) family.</text>
</comment>
<dbReference type="Gene3D" id="2.40.50.100">
    <property type="match status" value="1"/>
</dbReference>
<dbReference type="Pfam" id="PF25984">
    <property type="entry name" value="BSH_YknX"/>
    <property type="match status" value="1"/>
</dbReference>
<dbReference type="PANTHER" id="PTHR32347:SF14">
    <property type="entry name" value="EFFLUX SYSTEM COMPONENT YKNX-RELATED"/>
    <property type="match status" value="1"/>
</dbReference>
<dbReference type="InterPro" id="IPR058638">
    <property type="entry name" value="HH_YknX-like"/>
</dbReference>
<keyword evidence="10" id="KW-1185">Reference proteome</keyword>
<feature type="domain" description="YknX-like alpha-helical hairpin" evidence="5">
    <location>
        <begin position="94"/>
        <end position="177"/>
    </location>
</feature>
<sequence length="372" mass="41846">MKKKVWISIGVILLILVLVGVNVIKALNKENLAVETVSVEEREITGNVMVPGTLSLSQEDFVYLDPENGEVSEILVKAGDKVEEGTPLLRYENEQLQLEKEQNALSIESSYLRINQIKEQIDDLDDKEDDLEKQVGKKEAKKQIDAERDQLEIDLKVADIEARQVLLQKETLEKKLNLLEVKSEMAGTVLSIDENAVKGITQTPILHIGKTDEYVVKGFISEYDSLKTDEKQPVILRSDVIPDKEWKGTVTKVSLLPEQTENGMGTEDAAVQYPIEVSIEAKDIEAKPGFKLIMEIETEKRHVQAIPLEAVKQDGEEYYVFVVKDGKAIRKEVKMGVTSEEFMELKSGLEKGEEVIINPPDQLQNDMEVSVK</sequence>
<evidence type="ECO:0000259" key="8">
    <source>
        <dbReference type="Pfam" id="PF25990"/>
    </source>
</evidence>
<name>A0A179T244_9BACI</name>
<evidence type="ECO:0000259" key="6">
    <source>
        <dbReference type="Pfam" id="PF25984"/>
    </source>
</evidence>
<gene>
    <name evidence="9" type="ORF">A6K24_03480</name>
</gene>
<comment type="caution">
    <text evidence="9">The sequence shown here is derived from an EMBL/GenBank/DDBJ whole genome shotgun (WGS) entry which is preliminary data.</text>
</comment>
<feature type="domain" description="YknX-like beta-barrel" evidence="8">
    <location>
        <begin position="214"/>
        <end position="296"/>
    </location>
</feature>
<dbReference type="Proteomes" id="UP000078534">
    <property type="component" value="Unassembled WGS sequence"/>
</dbReference>
<dbReference type="PANTHER" id="PTHR32347">
    <property type="entry name" value="EFFLUX SYSTEM COMPONENT YKNX-RELATED"/>
    <property type="match status" value="1"/>
</dbReference>
<evidence type="ECO:0000256" key="4">
    <source>
        <dbReference type="SAM" id="Coils"/>
    </source>
</evidence>
<evidence type="ECO:0000313" key="9">
    <source>
        <dbReference type="EMBL" id="OAS86583.1"/>
    </source>
</evidence>
<dbReference type="InterPro" id="IPR006143">
    <property type="entry name" value="RND_pump_MFP"/>
</dbReference>
<keyword evidence="3 4" id="KW-0175">Coiled coil</keyword>
<evidence type="ECO:0000256" key="1">
    <source>
        <dbReference type="ARBA" id="ARBA00004196"/>
    </source>
</evidence>
<comment type="subcellular location">
    <subcellularLocation>
        <location evidence="1">Cell envelope</location>
    </subcellularLocation>
</comment>
<dbReference type="GO" id="GO:0030313">
    <property type="term" value="C:cell envelope"/>
    <property type="evidence" value="ECO:0007669"/>
    <property type="project" value="UniProtKB-SubCell"/>
</dbReference>
<evidence type="ECO:0000256" key="3">
    <source>
        <dbReference type="ARBA" id="ARBA00023054"/>
    </source>
</evidence>
<reference evidence="10" key="1">
    <citation type="submission" date="2016-04" db="EMBL/GenBank/DDBJ databases">
        <authorList>
            <person name="Lyu Z."/>
            <person name="Lyu W."/>
        </authorList>
    </citation>
    <scope>NUCLEOTIDE SEQUENCE [LARGE SCALE GENOMIC DNA]</scope>
    <source>
        <strain evidence="10">C44</strain>
    </source>
</reference>
<dbReference type="InterPro" id="IPR058637">
    <property type="entry name" value="YknX-like_C"/>
</dbReference>
<dbReference type="Pfam" id="PF25982">
    <property type="entry name" value="HH_YknX"/>
    <property type="match status" value="1"/>
</dbReference>
<organism evidence="9 10">
    <name type="scientific">Metabacillus litoralis</name>
    <dbReference type="NCBI Taxonomy" id="152268"/>
    <lineage>
        <taxon>Bacteria</taxon>
        <taxon>Bacillati</taxon>
        <taxon>Bacillota</taxon>
        <taxon>Bacilli</taxon>
        <taxon>Bacillales</taxon>
        <taxon>Bacillaceae</taxon>
        <taxon>Metabacillus</taxon>
    </lineage>
</organism>